<proteinExistence type="predicted"/>
<comment type="caution">
    <text evidence="1">The sequence shown here is derived from an EMBL/GenBank/DDBJ whole genome shotgun (WGS) entry which is preliminary data.</text>
</comment>
<sequence length="82" mass="8977">MPLVTMSRRRAGGIIAALAVFVIALALQDVLRSDVSAIRHWISHLSLGPWAGSISLACCSRARRRLLSCARFESPHRRGGRP</sequence>
<dbReference type="AlphaFoldDB" id="A0A6V8KSL4"/>
<organism evidence="1 2">
    <name type="scientific">Phytohabitans houttuyneae</name>
    <dbReference type="NCBI Taxonomy" id="1076126"/>
    <lineage>
        <taxon>Bacteria</taxon>
        <taxon>Bacillati</taxon>
        <taxon>Actinomycetota</taxon>
        <taxon>Actinomycetes</taxon>
        <taxon>Micromonosporales</taxon>
        <taxon>Micromonosporaceae</taxon>
    </lineage>
</organism>
<keyword evidence="2" id="KW-1185">Reference proteome</keyword>
<reference evidence="1 2" key="2">
    <citation type="submission" date="2020-03" db="EMBL/GenBank/DDBJ databases">
        <authorList>
            <person name="Ichikawa N."/>
            <person name="Kimura A."/>
            <person name="Kitahashi Y."/>
            <person name="Uohara A."/>
        </authorList>
    </citation>
    <scope>NUCLEOTIDE SEQUENCE [LARGE SCALE GENOMIC DNA]</scope>
    <source>
        <strain evidence="1 2">NBRC 108639</strain>
    </source>
</reference>
<name>A0A6V8KSL4_9ACTN</name>
<accession>A0A6V8KSL4</accession>
<evidence type="ECO:0000313" key="2">
    <source>
        <dbReference type="Proteomes" id="UP000482800"/>
    </source>
</evidence>
<protein>
    <submittedName>
        <fullName evidence="1">Uncharacterized protein</fullName>
    </submittedName>
</protein>
<gene>
    <name evidence="1" type="ORF">Phou_077750</name>
</gene>
<dbReference type="EMBL" id="BLPF01000003">
    <property type="protein sequence ID" value="GFJ83595.1"/>
    <property type="molecule type" value="Genomic_DNA"/>
</dbReference>
<dbReference type="Proteomes" id="UP000482800">
    <property type="component" value="Unassembled WGS sequence"/>
</dbReference>
<reference evidence="1 2" key="1">
    <citation type="submission" date="2020-03" db="EMBL/GenBank/DDBJ databases">
        <title>Whole genome shotgun sequence of Phytohabitans houttuyneae NBRC 108639.</title>
        <authorList>
            <person name="Komaki H."/>
            <person name="Tamura T."/>
        </authorList>
    </citation>
    <scope>NUCLEOTIDE SEQUENCE [LARGE SCALE GENOMIC DNA]</scope>
    <source>
        <strain evidence="1 2">NBRC 108639</strain>
    </source>
</reference>
<evidence type="ECO:0000313" key="1">
    <source>
        <dbReference type="EMBL" id="GFJ83595.1"/>
    </source>
</evidence>